<dbReference type="Pfam" id="PF18803">
    <property type="entry name" value="CxC2"/>
    <property type="match status" value="1"/>
</dbReference>
<feature type="domain" description="CxC2-like cysteine cluster KDZ transposase-associated" evidence="1">
    <location>
        <begin position="3"/>
        <end position="40"/>
    </location>
</feature>
<dbReference type="Pfam" id="PF18758">
    <property type="entry name" value="KDZ"/>
    <property type="match status" value="1"/>
</dbReference>
<keyword evidence="3" id="KW-1185">Reference proteome</keyword>
<gene>
    <name evidence="2" type="ORF">MVEN_01685400</name>
</gene>
<dbReference type="OrthoDB" id="3214502at2759"/>
<evidence type="ECO:0000259" key="1">
    <source>
        <dbReference type="Pfam" id="PF18803"/>
    </source>
</evidence>
<name>A0A8H7CPZ3_9AGAR</name>
<evidence type="ECO:0000313" key="3">
    <source>
        <dbReference type="Proteomes" id="UP000620124"/>
    </source>
</evidence>
<dbReference type="InterPro" id="IPR040521">
    <property type="entry name" value="KDZ"/>
</dbReference>
<accession>A0A8H7CPZ3</accession>
<organism evidence="2 3">
    <name type="scientific">Mycena venus</name>
    <dbReference type="NCBI Taxonomy" id="2733690"/>
    <lineage>
        <taxon>Eukaryota</taxon>
        <taxon>Fungi</taxon>
        <taxon>Dikarya</taxon>
        <taxon>Basidiomycota</taxon>
        <taxon>Agaricomycotina</taxon>
        <taxon>Agaricomycetes</taxon>
        <taxon>Agaricomycetidae</taxon>
        <taxon>Agaricales</taxon>
        <taxon>Marasmiineae</taxon>
        <taxon>Mycenaceae</taxon>
        <taxon>Mycena</taxon>
    </lineage>
</organism>
<dbReference type="EMBL" id="JACAZI010000015">
    <property type="protein sequence ID" value="KAF7343962.1"/>
    <property type="molecule type" value="Genomic_DNA"/>
</dbReference>
<dbReference type="Proteomes" id="UP000620124">
    <property type="component" value="Unassembled WGS sequence"/>
</dbReference>
<evidence type="ECO:0000313" key="2">
    <source>
        <dbReference type="EMBL" id="KAF7343962.1"/>
    </source>
</evidence>
<reference evidence="2" key="1">
    <citation type="submission" date="2020-05" db="EMBL/GenBank/DDBJ databases">
        <title>Mycena genomes resolve the evolution of fungal bioluminescence.</title>
        <authorList>
            <person name="Tsai I.J."/>
        </authorList>
    </citation>
    <scope>NUCLEOTIDE SEQUENCE</scope>
    <source>
        <strain evidence="2">CCC161011</strain>
    </source>
</reference>
<dbReference type="AlphaFoldDB" id="A0A8H7CPZ3"/>
<dbReference type="InterPro" id="IPR041457">
    <property type="entry name" value="CxC2_KDZ-assoc"/>
</dbReference>
<proteinExistence type="predicted"/>
<comment type="caution">
    <text evidence="2">The sequence shown here is derived from an EMBL/GenBank/DDBJ whole genome shotgun (WGS) entry which is preliminary data.</text>
</comment>
<protein>
    <submittedName>
        <fullName evidence="2">CxC2 domain-containing protein</fullName>
    </submittedName>
</protein>
<sequence>MSDDRPQTCMTLMALEQFHIATLQAKMTMYNYYHALEKLTRLDGTKPPDHYQVAGDVVTSPGGAKATKPGELAVRCPACPHPGINLPQDWHNASDEDRFIYMLFLALDACFRLKCGLVSSELKDPGLGMGMAYLLENPPYREYLSGVTDQKEMSTCSGLVALDYANTKFSWGYSTTGVGMGVCTRHEFIQPNGVGDLQKGERFANMDYIFSSILRHHDPLLHMIISYDIICQWWKYLFERLLSLPELVRFILVLPWVAFVIPKMHIHAHSLLCGILYSLNLIPGSGQMDGEGIERPWANIRGIASSTRIMGPGAQHNTMDDHWGFWNWVKLNTALEQQVIQQAALKEFSSQQKDCVESWKKMVHDYEKDPKQRNPYEAVVVGKCYGNGGATSVPAGEEEAAKKGLLAKHKVTPSTFMTECFAVKEEQRELHVQAELKKSKTTTQQVDMSVLRTKLIHRLERLRKLQGTYSPALIVALEKREAPANDSPSMSHCSCRLRCQRRNA</sequence>